<dbReference type="Pfam" id="PF13370">
    <property type="entry name" value="Fer4_13"/>
    <property type="match status" value="1"/>
</dbReference>
<dbReference type="RefSeq" id="WP_311620634.1">
    <property type="nucleotide sequence ID" value="NZ_JAVREV010000020.1"/>
</dbReference>
<reference evidence="2" key="1">
    <citation type="submission" date="2023-07" db="EMBL/GenBank/DDBJ databases">
        <title>30 novel species of actinomycetes from the DSMZ collection.</title>
        <authorList>
            <person name="Nouioui I."/>
        </authorList>
    </citation>
    <scope>NUCLEOTIDE SEQUENCE [LARGE SCALE GENOMIC DNA]</scope>
    <source>
        <strain evidence="2">DSM 41886</strain>
    </source>
</reference>
<organism evidence="1 2">
    <name type="scientific">Streptomyces johnsoniae</name>
    <dbReference type="NCBI Taxonomy" id="3075532"/>
    <lineage>
        <taxon>Bacteria</taxon>
        <taxon>Bacillati</taxon>
        <taxon>Actinomycetota</taxon>
        <taxon>Actinomycetes</taxon>
        <taxon>Kitasatosporales</taxon>
        <taxon>Streptomycetaceae</taxon>
        <taxon>Streptomyces</taxon>
    </lineage>
</organism>
<gene>
    <name evidence="1" type="ORF">RM779_28340</name>
</gene>
<evidence type="ECO:0000313" key="1">
    <source>
        <dbReference type="EMBL" id="MDT0446475.1"/>
    </source>
</evidence>
<dbReference type="SUPFAM" id="SSF54862">
    <property type="entry name" value="4Fe-4S ferredoxins"/>
    <property type="match status" value="1"/>
</dbReference>
<comment type="caution">
    <text evidence="1">The sequence shown here is derived from an EMBL/GenBank/DDBJ whole genome shotgun (WGS) entry which is preliminary data.</text>
</comment>
<proteinExistence type="predicted"/>
<protein>
    <submittedName>
        <fullName evidence="1">Ferredoxin</fullName>
    </submittedName>
</protein>
<name>A0ABU2SFD4_9ACTN</name>
<evidence type="ECO:0000313" key="2">
    <source>
        <dbReference type="Proteomes" id="UP001183615"/>
    </source>
</evidence>
<dbReference type="EMBL" id="JAVREV010000020">
    <property type="protein sequence ID" value="MDT0446475.1"/>
    <property type="molecule type" value="Genomic_DNA"/>
</dbReference>
<accession>A0ABU2SFD4</accession>
<keyword evidence="2" id="KW-1185">Reference proteome</keyword>
<dbReference type="Proteomes" id="UP001183615">
    <property type="component" value="Unassembled WGS sequence"/>
</dbReference>
<sequence length="74" mass="7379">MSRTLHVDGRACIASGLCAAMHPDLFRLNGAGVAEPVRRELTDADDITSAKDVADCCPGAAVSVLGAEAGGPGA</sequence>
<dbReference type="Gene3D" id="3.30.70.20">
    <property type="match status" value="1"/>
</dbReference>